<evidence type="ECO:0000259" key="3">
    <source>
        <dbReference type="Pfam" id="PF00248"/>
    </source>
</evidence>
<evidence type="ECO:0000256" key="1">
    <source>
        <dbReference type="ARBA" id="ARBA00023002"/>
    </source>
</evidence>
<keyword evidence="1" id="KW-0560">Oxidoreductase</keyword>
<dbReference type="EMBL" id="JACBYW010000002">
    <property type="protein sequence ID" value="NYH78336.1"/>
    <property type="molecule type" value="Genomic_DNA"/>
</dbReference>
<organism evidence="4 5">
    <name type="scientific">Actinopolyspora biskrensis</name>
    <dbReference type="NCBI Taxonomy" id="1470178"/>
    <lineage>
        <taxon>Bacteria</taxon>
        <taxon>Bacillati</taxon>
        <taxon>Actinomycetota</taxon>
        <taxon>Actinomycetes</taxon>
        <taxon>Actinopolysporales</taxon>
        <taxon>Actinopolysporaceae</taxon>
        <taxon>Actinopolyspora</taxon>
    </lineage>
</organism>
<comment type="caution">
    <text evidence="4">The sequence shown here is derived from an EMBL/GenBank/DDBJ whole genome shotgun (WGS) entry which is preliminary data.</text>
</comment>
<gene>
    <name evidence="4" type="ORF">FHR84_001658</name>
</gene>
<feature type="domain" description="NADP-dependent oxidoreductase" evidence="3">
    <location>
        <begin position="53"/>
        <end position="337"/>
    </location>
</feature>
<dbReference type="PANTHER" id="PTHR43625">
    <property type="entry name" value="AFLATOXIN B1 ALDEHYDE REDUCTASE"/>
    <property type="match status" value="1"/>
</dbReference>
<dbReference type="Pfam" id="PF00248">
    <property type="entry name" value="Aldo_ket_red"/>
    <property type="match status" value="1"/>
</dbReference>
<reference evidence="4 5" key="1">
    <citation type="submission" date="2020-07" db="EMBL/GenBank/DDBJ databases">
        <title>Genomic Encyclopedia of Type Strains, Phase III (KMG-III): the genomes of soil and plant-associated and newly described type strains.</title>
        <authorList>
            <person name="Whitman W."/>
        </authorList>
    </citation>
    <scope>NUCLEOTIDE SEQUENCE [LARGE SCALE GENOMIC DNA]</scope>
    <source>
        <strain evidence="4 5">CECT 8576</strain>
    </source>
</reference>
<dbReference type="AlphaFoldDB" id="A0A852Z401"/>
<dbReference type="InterPro" id="IPR050791">
    <property type="entry name" value="Aldo-Keto_reductase"/>
</dbReference>
<dbReference type="SUPFAM" id="SSF51430">
    <property type="entry name" value="NAD(P)-linked oxidoreductase"/>
    <property type="match status" value="1"/>
</dbReference>
<sequence length="360" mass="38893">MSSTDEKGAAVTTGGGLVLGSRAGPERDYGVGMSNQALPRRRLSEYGPTVSAVGYGAMGLSGVYGQADDAESERLLRQLLDLGVNFVDTADVYGDGHNEQLLSRVLADRRDEVVLATKFGAGSETGLGRPEHVHTAIDASLRRLGTDYVDLYYLHRVDPETPIEETVGALGELVKAGKIGYIGLSEVSADTLRRAHATHRITAVQQEYSLFSREPEQRLLPTMRELGVGLVPYSPLGRGMLGGAFRGGDQVENLEQRSRRYPRFAGQNLDRNLQLAGELQRKAEEIGRTPAELALGWVLAQGEDVVPIPGSRNPDRVAANVEAARRPLDEAVVAELSRLFPAGVAAGDRYAPEYSSRLEL</sequence>
<dbReference type="Gene3D" id="3.20.20.100">
    <property type="entry name" value="NADP-dependent oxidoreductase domain"/>
    <property type="match status" value="1"/>
</dbReference>
<dbReference type="GO" id="GO:0016491">
    <property type="term" value="F:oxidoreductase activity"/>
    <property type="evidence" value="ECO:0007669"/>
    <property type="project" value="UniProtKB-KW"/>
</dbReference>
<name>A0A852Z401_9ACTN</name>
<proteinExistence type="predicted"/>
<keyword evidence="5" id="KW-1185">Reference proteome</keyword>
<dbReference type="GO" id="GO:0005737">
    <property type="term" value="C:cytoplasm"/>
    <property type="evidence" value="ECO:0007669"/>
    <property type="project" value="TreeGrafter"/>
</dbReference>
<dbReference type="PRINTS" id="PR00069">
    <property type="entry name" value="ALDKETRDTASE"/>
</dbReference>
<dbReference type="Proteomes" id="UP000548304">
    <property type="component" value="Unassembled WGS sequence"/>
</dbReference>
<dbReference type="InterPro" id="IPR020471">
    <property type="entry name" value="AKR"/>
</dbReference>
<evidence type="ECO:0000313" key="5">
    <source>
        <dbReference type="Proteomes" id="UP000548304"/>
    </source>
</evidence>
<dbReference type="InterPro" id="IPR023210">
    <property type="entry name" value="NADP_OxRdtase_dom"/>
</dbReference>
<accession>A0A852Z401</accession>
<feature type="region of interest" description="Disordered" evidence="2">
    <location>
        <begin position="1"/>
        <end position="22"/>
    </location>
</feature>
<dbReference type="InterPro" id="IPR036812">
    <property type="entry name" value="NAD(P)_OxRdtase_dom_sf"/>
</dbReference>
<dbReference type="PANTHER" id="PTHR43625:SF40">
    <property type="entry name" value="ALDO-KETO REDUCTASE YAKC [NADP(+)]"/>
    <property type="match status" value="1"/>
</dbReference>
<evidence type="ECO:0000313" key="4">
    <source>
        <dbReference type="EMBL" id="NYH78336.1"/>
    </source>
</evidence>
<protein>
    <submittedName>
        <fullName evidence="4">Aryl-alcohol dehydrogenase-like predicted oxidoreductase</fullName>
    </submittedName>
</protein>
<evidence type="ECO:0000256" key="2">
    <source>
        <dbReference type="SAM" id="MobiDB-lite"/>
    </source>
</evidence>